<dbReference type="PANTHER" id="PTHR13586:SF0">
    <property type="entry name" value="TRAILER HITCH, ISOFORM H"/>
    <property type="match status" value="1"/>
</dbReference>
<feature type="domain" description="FFD box profile" evidence="4">
    <location>
        <begin position="416"/>
        <end position="432"/>
    </location>
</feature>
<feature type="compositionally biased region" description="Basic residues" evidence="2">
    <location>
        <begin position="466"/>
        <end position="484"/>
    </location>
</feature>
<feature type="non-terminal residue" evidence="6">
    <location>
        <position position="1"/>
    </location>
</feature>
<feature type="compositionally biased region" description="Basic residues" evidence="2">
    <location>
        <begin position="278"/>
        <end position="291"/>
    </location>
</feature>
<evidence type="ECO:0000313" key="7">
    <source>
        <dbReference type="Proteomes" id="UP000650833"/>
    </source>
</evidence>
<proteinExistence type="predicted"/>
<sequence length="499" mass="55427">MSGQNYIGSKISLISLSDIRYVGILHNINPVESTVALQNVKSYGTEGRKDNPNEEIRPADNTFDYVVFRGSDIKDLQVFEAPSSFQPIQVKEPVQQPQIIEKKYEPVVNSVPFNYSSSAAATYYSTPHVFANNKNSNTDYGAIYGNTTNYWQSNDNTSTGQSSYSPYVQQPRYQMPVPENYQTVPSAPPAAIMKGLNINESGISPPSKKEYKEEEKTVASPKKEVPAVNLVFTSMQVKLSQEKEEVAPVIEQMDGSLLNSLVKQVADLDIKQSPTTVNKKKSPIKPQKQHQKQQQQPQASDNHIRVGGSNSNSGNGGRGRRNSNRKPVINNSTRTNGNRSAWGSNNENNNDNSRNTNTNGSRNSSNEHRRNSGIIIPKSDFDFESSNARFDKNGINAVEDIGQTNEENIVIPEADHFYDKKKSFFDDISCESKEYQKGNRGGKYKEESKLNLETFGQANPVGQNGKRSRHGSRGGRSRHYRGGKNKPSTSSNNCNGHSN</sequence>
<feature type="region of interest" description="Disordered" evidence="2">
    <location>
        <begin position="433"/>
        <end position="499"/>
    </location>
</feature>
<organism evidence="6 7">
    <name type="scientific">Mucor plumbeus</name>
    <dbReference type="NCBI Taxonomy" id="97098"/>
    <lineage>
        <taxon>Eukaryota</taxon>
        <taxon>Fungi</taxon>
        <taxon>Fungi incertae sedis</taxon>
        <taxon>Mucoromycota</taxon>
        <taxon>Mucoromycotina</taxon>
        <taxon>Mucoromycetes</taxon>
        <taxon>Mucorales</taxon>
        <taxon>Mucorineae</taxon>
        <taxon>Mucoraceae</taxon>
        <taxon>Mucor</taxon>
    </lineage>
</organism>
<dbReference type="Pfam" id="PF09532">
    <property type="entry name" value="FDF"/>
    <property type="match status" value="1"/>
</dbReference>
<dbReference type="InterPro" id="IPR019050">
    <property type="entry name" value="FDF_dom"/>
</dbReference>
<evidence type="ECO:0000256" key="1">
    <source>
        <dbReference type="PROSITE-ProRule" id="PRU00846"/>
    </source>
</evidence>
<dbReference type="InterPro" id="IPR025761">
    <property type="entry name" value="FFD_box"/>
</dbReference>
<protein>
    <submittedName>
        <fullName evidence="6">Uncharacterized protein</fullName>
    </submittedName>
</protein>
<name>A0A8H7UVB5_9FUNG</name>
<dbReference type="GO" id="GO:0033962">
    <property type="term" value="P:P-body assembly"/>
    <property type="evidence" value="ECO:0007669"/>
    <property type="project" value="TreeGrafter"/>
</dbReference>
<evidence type="ECO:0000259" key="3">
    <source>
        <dbReference type="PROSITE" id="PS51512"/>
    </source>
</evidence>
<dbReference type="EMBL" id="JAEPRC010000448">
    <property type="protein sequence ID" value="KAG2197015.1"/>
    <property type="molecule type" value="Genomic_DNA"/>
</dbReference>
<feature type="compositionally biased region" description="Polar residues" evidence="2">
    <location>
        <begin position="329"/>
        <end position="342"/>
    </location>
</feature>
<accession>A0A8H7UVB5</accession>
<dbReference type="OrthoDB" id="21539at2759"/>
<dbReference type="GO" id="GO:0034063">
    <property type="term" value="P:stress granule assembly"/>
    <property type="evidence" value="ECO:0007669"/>
    <property type="project" value="TreeGrafter"/>
</dbReference>
<dbReference type="GO" id="GO:0003729">
    <property type="term" value="F:mRNA binding"/>
    <property type="evidence" value="ECO:0007669"/>
    <property type="project" value="TreeGrafter"/>
</dbReference>
<dbReference type="PANTHER" id="PTHR13586">
    <property type="entry name" value="SCD6 PROTEIN-RELATED"/>
    <property type="match status" value="1"/>
</dbReference>
<dbReference type="Proteomes" id="UP000650833">
    <property type="component" value="Unassembled WGS sequence"/>
</dbReference>
<feature type="short sequence motif" description="FFD box" evidence="1">
    <location>
        <begin position="416"/>
        <end position="432"/>
    </location>
</feature>
<feature type="compositionally biased region" description="Basic and acidic residues" evidence="2">
    <location>
        <begin position="207"/>
        <end position="221"/>
    </location>
</feature>
<feature type="compositionally biased region" description="Polar residues" evidence="2">
    <location>
        <begin position="486"/>
        <end position="499"/>
    </location>
</feature>
<dbReference type="SMART" id="SM01271">
    <property type="entry name" value="LSM14"/>
    <property type="match status" value="1"/>
</dbReference>
<evidence type="ECO:0000259" key="5">
    <source>
        <dbReference type="PROSITE" id="PS52002"/>
    </source>
</evidence>
<evidence type="ECO:0000259" key="4">
    <source>
        <dbReference type="PROSITE" id="PS51513"/>
    </source>
</evidence>
<evidence type="ECO:0000256" key="2">
    <source>
        <dbReference type="SAM" id="MobiDB-lite"/>
    </source>
</evidence>
<evidence type="ECO:0000313" key="6">
    <source>
        <dbReference type="EMBL" id="KAG2197015.1"/>
    </source>
</evidence>
<dbReference type="SMART" id="SM01199">
    <property type="entry name" value="FDF"/>
    <property type="match status" value="1"/>
</dbReference>
<dbReference type="InterPro" id="IPR025609">
    <property type="entry name" value="Lsm14-like_N"/>
</dbReference>
<keyword evidence="7" id="KW-1185">Reference proteome</keyword>
<dbReference type="InterPro" id="IPR047575">
    <property type="entry name" value="Sm"/>
</dbReference>
<feature type="region of interest" description="Disordered" evidence="2">
    <location>
        <begin position="272"/>
        <end position="378"/>
    </location>
</feature>
<reference evidence="6" key="1">
    <citation type="submission" date="2020-12" db="EMBL/GenBank/DDBJ databases">
        <title>Metabolic potential, ecology and presence of endohyphal bacteria is reflected in genomic diversity of Mucoromycotina.</title>
        <authorList>
            <person name="Muszewska A."/>
            <person name="Okrasinska A."/>
            <person name="Steczkiewicz K."/>
            <person name="Drgas O."/>
            <person name="Orlowska M."/>
            <person name="Perlinska-Lenart U."/>
            <person name="Aleksandrzak-Piekarczyk T."/>
            <person name="Szatraj K."/>
            <person name="Zielenkiewicz U."/>
            <person name="Pilsyk S."/>
            <person name="Malc E."/>
            <person name="Mieczkowski P."/>
            <person name="Kruszewska J.S."/>
            <person name="Biernat P."/>
            <person name="Pawlowska J."/>
        </authorList>
    </citation>
    <scope>NUCLEOTIDE SEQUENCE</scope>
    <source>
        <strain evidence="6">CBS 226.32</strain>
    </source>
</reference>
<dbReference type="Pfam" id="PF12701">
    <property type="entry name" value="LSM14"/>
    <property type="match status" value="1"/>
</dbReference>
<comment type="caution">
    <text evidence="6">The sequence shown here is derived from an EMBL/GenBank/DDBJ whole genome shotgun (WGS) entry which is preliminary data.</text>
</comment>
<dbReference type="PROSITE" id="PS51512">
    <property type="entry name" value="DFDF"/>
    <property type="match status" value="1"/>
</dbReference>
<dbReference type="InterPro" id="IPR010920">
    <property type="entry name" value="LSM_dom_sf"/>
</dbReference>
<feature type="compositionally biased region" description="Low complexity" evidence="2">
    <location>
        <begin position="343"/>
        <end position="364"/>
    </location>
</feature>
<dbReference type="GO" id="GO:0000932">
    <property type="term" value="C:P-body"/>
    <property type="evidence" value="ECO:0007669"/>
    <property type="project" value="TreeGrafter"/>
</dbReference>
<dbReference type="InterPro" id="IPR025762">
    <property type="entry name" value="DFDF"/>
</dbReference>
<dbReference type="AlphaFoldDB" id="A0A8H7UVB5"/>
<feature type="region of interest" description="Disordered" evidence="2">
    <location>
        <begin position="200"/>
        <end position="221"/>
    </location>
</feature>
<feature type="compositionally biased region" description="Basic and acidic residues" evidence="2">
    <location>
        <begin position="433"/>
        <end position="450"/>
    </location>
</feature>
<dbReference type="CDD" id="cd01736">
    <property type="entry name" value="LSm14_N"/>
    <property type="match status" value="1"/>
</dbReference>
<dbReference type="SUPFAM" id="SSF50182">
    <property type="entry name" value="Sm-like ribonucleoproteins"/>
    <property type="match status" value="1"/>
</dbReference>
<dbReference type="Gene3D" id="2.30.30.100">
    <property type="match status" value="1"/>
</dbReference>
<feature type="domain" description="Sm" evidence="5">
    <location>
        <begin position="1"/>
        <end position="82"/>
    </location>
</feature>
<dbReference type="PROSITE" id="PS52002">
    <property type="entry name" value="SM"/>
    <property type="match status" value="1"/>
</dbReference>
<dbReference type="PROSITE" id="PS51513">
    <property type="entry name" value="FFD"/>
    <property type="match status" value="1"/>
</dbReference>
<gene>
    <name evidence="6" type="ORF">INT46_005277</name>
</gene>
<feature type="domain" description="DFDF" evidence="3">
    <location>
        <begin position="369"/>
        <end position="405"/>
    </location>
</feature>